<evidence type="ECO:0000256" key="10">
    <source>
        <dbReference type="NCBIfam" id="TIGR00232"/>
    </source>
</evidence>
<dbReference type="InterPro" id="IPR005478">
    <property type="entry name" value="Transketolase_bac-like"/>
</dbReference>
<dbReference type="SMART" id="SM00861">
    <property type="entry name" value="Transket_pyr"/>
    <property type="match status" value="1"/>
</dbReference>
<dbReference type="EC" id="2.2.1.1" evidence="3 10"/>
<dbReference type="InterPro" id="IPR055152">
    <property type="entry name" value="Transketolase-like_C_2"/>
</dbReference>
<proteinExistence type="inferred from homology"/>
<evidence type="ECO:0000313" key="14">
    <source>
        <dbReference type="Proteomes" id="UP001597520"/>
    </source>
</evidence>
<comment type="caution">
    <text evidence="13">The sequence shown here is derived from an EMBL/GenBank/DDBJ whole genome shotgun (WGS) entry which is preliminary data.</text>
</comment>
<dbReference type="GO" id="GO:0004802">
    <property type="term" value="F:transketolase activity"/>
    <property type="evidence" value="ECO:0007669"/>
    <property type="project" value="UniProtKB-EC"/>
</dbReference>
<dbReference type="Pfam" id="PF00456">
    <property type="entry name" value="Transketolase_N"/>
    <property type="match status" value="1"/>
</dbReference>
<evidence type="ECO:0000256" key="2">
    <source>
        <dbReference type="ARBA" id="ARBA00011738"/>
    </source>
</evidence>
<keyword evidence="8 11" id="KW-0786">Thiamine pyrophosphate</keyword>
<dbReference type="RefSeq" id="WP_380711993.1">
    <property type="nucleotide sequence ID" value="NZ_JBHUML010000002.1"/>
</dbReference>
<protein>
    <recommendedName>
        <fullName evidence="4 10">Transketolase</fullName>
        <ecNumber evidence="3 10">2.2.1.1</ecNumber>
    </recommendedName>
</protein>
<accession>A0ABW5SYW9</accession>
<evidence type="ECO:0000256" key="5">
    <source>
        <dbReference type="ARBA" id="ARBA00022679"/>
    </source>
</evidence>
<evidence type="ECO:0000256" key="9">
    <source>
        <dbReference type="ARBA" id="ARBA00049473"/>
    </source>
</evidence>
<keyword evidence="11" id="KW-0106">Calcium</keyword>
<dbReference type="Proteomes" id="UP001597520">
    <property type="component" value="Unassembled WGS sequence"/>
</dbReference>
<dbReference type="InterPro" id="IPR005475">
    <property type="entry name" value="Transketolase-like_Pyr-bd"/>
</dbReference>
<dbReference type="Gene3D" id="3.40.50.920">
    <property type="match status" value="1"/>
</dbReference>
<dbReference type="SUPFAM" id="SSF52518">
    <property type="entry name" value="Thiamin diphosphate-binding fold (THDP-binding)"/>
    <property type="match status" value="2"/>
</dbReference>
<organism evidence="13 14">
    <name type="scientific">Salibacterium lacus</name>
    <dbReference type="NCBI Taxonomy" id="1898109"/>
    <lineage>
        <taxon>Bacteria</taxon>
        <taxon>Bacillati</taxon>
        <taxon>Bacillota</taxon>
        <taxon>Bacilli</taxon>
        <taxon>Bacillales</taxon>
        <taxon>Bacillaceae</taxon>
    </lineage>
</organism>
<keyword evidence="6 11" id="KW-0479">Metal-binding</keyword>
<evidence type="ECO:0000256" key="3">
    <source>
        <dbReference type="ARBA" id="ARBA00013152"/>
    </source>
</evidence>
<dbReference type="Gene3D" id="3.40.50.970">
    <property type="match status" value="2"/>
</dbReference>
<dbReference type="InterPro" id="IPR049557">
    <property type="entry name" value="Transketolase_CS"/>
</dbReference>
<dbReference type="EMBL" id="JBHUML010000002">
    <property type="protein sequence ID" value="MFD2704716.1"/>
    <property type="molecule type" value="Genomic_DNA"/>
</dbReference>
<dbReference type="InterPro" id="IPR033247">
    <property type="entry name" value="Transketolase_fam"/>
</dbReference>
<dbReference type="InterPro" id="IPR020826">
    <property type="entry name" value="Transketolase_BS"/>
</dbReference>
<dbReference type="InterPro" id="IPR009014">
    <property type="entry name" value="Transketo_C/PFOR_II"/>
</dbReference>
<dbReference type="NCBIfam" id="TIGR00232">
    <property type="entry name" value="tktlase_bact"/>
    <property type="match status" value="1"/>
</dbReference>
<dbReference type="InterPro" id="IPR029061">
    <property type="entry name" value="THDP-binding"/>
</dbReference>
<keyword evidence="14" id="KW-1185">Reference proteome</keyword>
<gene>
    <name evidence="13" type="primary">tkt</name>
    <name evidence="13" type="ORF">ACFSUB_04500</name>
</gene>
<evidence type="ECO:0000256" key="11">
    <source>
        <dbReference type="RuleBase" id="RU004996"/>
    </source>
</evidence>
<dbReference type="CDD" id="cd07033">
    <property type="entry name" value="TPP_PYR_DXS_TK_like"/>
    <property type="match status" value="1"/>
</dbReference>
<evidence type="ECO:0000313" key="13">
    <source>
        <dbReference type="EMBL" id="MFD2704716.1"/>
    </source>
</evidence>
<comment type="function">
    <text evidence="11">Catalyzes the transfer of a two-carbon ketol group from a ketose donor to an aldose acceptor, via a covalent intermediate with the cofactor thiamine pyrophosphate.</text>
</comment>
<comment type="catalytic activity">
    <reaction evidence="9 11">
        <text>D-sedoheptulose 7-phosphate + D-glyceraldehyde 3-phosphate = aldehydo-D-ribose 5-phosphate + D-xylulose 5-phosphate</text>
        <dbReference type="Rhea" id="RHEA:10508"/>
        <dbReference type="ChEBI" id="CHEBI:57483"/>
        <dbReference type="ChEBI" id="CHEBI:57737"/>
        <dbReference type="ChEBI" id="CHEBI:58273"/>
        <dbReference type="ChEBI" id="CHEBI:59776"/>
        <dbReference type="EC" id="2.2.1.1"/>
    </reaction>
</comment>
<feature type="domain" description="Transketolase-like pyrimidine-binding" evidence="12">
    <location>
        <begin position="353"/>
        <end position="524"/>
    </location>
</feature>
<evidence type="ECO:0000256" key="7">
    <source>
        <dbReference type="ARBA" id="ARBA00022842"/>
    </source>
</evidence>
<comment type="subunit">
    <text evidence="2 11">Homodimer.</text>
</comment>
<dbReference type="Pfam" id="PF02779">
    <property type="entry name" value="Transket_pyr"/>
    <property type="match status" value="1"/>
</dbReference>
<comment type="similarity">
    <text evidence="1 11">Belongs to the transketolase family.</text>
</comment>
<comment type="cofactor">
    <cofactor evidence="11">
        <name>Mg(2+)</name>
        <dbReference type="ChEBI" id="CHEBI:18420"/>
    </cofactor>
    <cofactor evidence="11">
        <name>Ca(2+)</name>
        <dbReference type="ChEBI" id="CHEBI:29108"/>
    </cofactor>
    <cofactor evidence="11">
        <name>Mn(2+)</name>
        <dbReference type="ChEBI" id="CHEBI:29035"/>
    </cofactor>
    <cofactor evidence="11">
        <name>Co(2+)</name>
        <dbReference type="ChEBI" id="CHEBI:48828"/>
    </cofactor>
    <text evidence="11">Binds 1 Mg(2+) ion per subunit. Can also utilize other divalent metal cations, such as Ca(2+), Mn(2+) and Co(2+).</text>
</comment>
<evidence type="ECO:0000259" key="12">
    <source>
        <dbReference type="SMART" id="SM00861"/>
    </source>
</evidence>
<evidence type="ECO:0000256" key="8">
    <source>
        <dbReference type="ARBA" id="ARBA00023052"/>
    </source>
</evidence>
<evidence type="ECO:0000256" key="1">
    <source>
        <dbReference type="ARBA" id="ARBA00007131"/>
    </source>
</evidence>
<dbReference type="SUPFAM" id="SSF52922">
    <property type="entry name" value="TK C-terminal domain-like"/>
    <property type="match status" value="1"/>
</dbReference>
<dbReference type="Pfam" id="PF22613">
    <property type="entry name" value="Transketolase_C_1"/>
    <property type="match status" value="1"/>
</dbReference>
<evidence type="ECO:0000256" key="4">
    <source>
        <dbReference type="ARBA" id="ARBA00016662"/>
    </source>
</evidence>
<dbReference type="PROSITE" id="PS00801">
    <property type="entry name" value="TRANSKETOLASE_1"/>
    <property type="match status" value="1"/>
</dbReference>
<keyword evidence="5 11" id="KW-0808">Transferase</keyword>
<comment type="cofactor">
    <cofactor evidence="11">
        <name>thiamine diphosphate</name>
        <dbReference type="ChEBI" id="CHEBI:58937"/>
    </cofactor>
    <text evidence="11">Binds 1 thiamine pyrophosphate per subunit.</text>
</comment>
<keyword evidence="7 11" id="KW-0460">Magnesium</keyword>
<evidence type="ECO:0000256" key="6">
    <source>
        <dbReference type="ARBA" id="ARBA00022723"/>
    </source>
</evidence>
<dbReference type="InterPro" id="IPR005474">
    <property type="entry name" value="Transketolase_N"/>
</dbReference>
<name>A0ABW5SYW9_9BACI</name>
<reference evidence="14" key="1">
    <citation type="journal article" date="2019" name="Int. J. Syst. Evol. Microbiol.">
        <title>The Global Catalogue of Microorganisms (GCM) 10K type strain sequencing project: providing services to taxonomists for standard genome sequencing and annotation.</title>
        <authorList>
            <consortium name="The Broad Institute Genomics Platform"/>
            <consortium name="The Broad Institute Genome Sequencing Center for Infectious Disease"/>
            <person name="Wu L."/>
            <person name="Ma J."/>
        </authorList>
    </citation>
    <scope>NUCLEOTIDE SEQUENCE [LARGE SCALE GENOMIC DNA]</scope>
    <source>
        <strain evidence="14">KCTC 33792</strain>
    </source>
</reference>
<dbReference type="PANTHER" id="PTHR43522">
    <property type="entry name" value="TRANSKETOLASE"/>
    <property type="match status" value="1"/>
</dbReference>
<dbReference type="CDD" id="cd02012">
    <property type="entry name" value="TPP_TK"/>
    <property type="match status" value="1"/>
</dbReference>
<sequence length="665" mass="72013">MTTGNVEELAVNTIRTLSIDSVEKANSGHPGLPMGAAPMAYKLWSTFMNHNPDNPDWFNRDRFVLSAGHGSMLLYSLLHLSGYDLSLDELKNFRQWGSKTPGHPEFGDTPGVEATTGPLGQGIGMGVGMAMAERHLAAAYNTEDISLVDHYTYVLCGDGDLMEGISAESASLAGHLQLSRLILMYDSNDVSLDGDLHQAFSEDVLKRYEAYGWHTVFVEDGTDLAGIEKALQEAKDSDRPSLIEVKTEIGYGAPNKGGSSAAHGAPLGEDEVKLAKDSYKWSYEDSFYIPPEVTEHFAGLKAKGAEKEKEWNKLFDTYKEKYPELAEQFRLAVQGDLPDDWAQHLPVYTDEKAATRAVSGEALQALSKSVPSLFGGSADLSGSNKTLIKEETDFSRDDYAGRNIWFGVREFAMAAAGNGLKLHGGVHPYVSTFLVFSDYLRPALRLSALMELPVTYVFTHDSIAVGEDGPTHEPIEQTSSLRAIPNMNVIRPADGNETVAAWKTALQSTHTPTALVLTRQGVPTLPGTAENAEEGVRKGAYILAETSPAPDVLLLASGSEVSLVLKAAQALEKEGVQANVISMPSWHSFDQQPVSYQRKVLPEGVPALAVEMGASHGWYKYTGAYGGVLGIDRFGASAPGDVNIEKFGFTVENVTARVKTLLDSK</sequence>
<dbReference type="PROSITE" id="PS00802">
    <property type="entry name" value="TRANSKETOLASE_2"/>
    <property type="match status" value="1"/>
</dbReference>
<dbReference type="PANTHER" id="PTHR43522:SF2">
    <property type="entry name" value="TRANSKETOLASE 1-RELATED"/>
    <property type="match status" value="1"/>
</dbReference>